<dbReference type="Proteomes" id="UP000307217">
    <property type="component" value="Unassembled WGS sequence"/>
</dbReference>
<dbReference type="EMBL" id="PNBW01000054">
    <property type="protein sequence ID" value="TMO73798.1"/>
    <property type="molecule type" value="Genomic_DNA"/>
</dbReference>
<reference evidence="3 4" key="1">
    <citation type="submission" date="2018-01" db="EMBL/GenBank/DDBJ databases">
        <authorList>
            <person name="Paulsen S."/>
            <person name="Gram L.K."/>
        </authorList>
    </citation>
    <scope>NUCLEOTIDE SEQUENCE [LARGE SCALE GENOMIC DNA]</scope>
    <source>
        <strain evidence="1 4">S3790</strain>
        <strain evidence="2 3">S3895</strain>
    </source>
</reference>
<name>A0A5S3V7S0_9GAMM</name>
<keyword evidence="3" id="KW-1185">Reference proteome</keyword>
<gene>
    <name evidence="1" type="ORF">CWC19_12620</name>
    <name evidence="2" type="ORF">CWC20_12365</name>
</gene>
<dbReference type="AlphaFoldDB" id="A0A5S3V7S0"/>
<evidence type="ECO:0000313" key="4">
    <source>
        <dbReference type="Proteomes" id="UP000307217"/>
    </source>
</evidence>
<protein>
    <submittedName>
        <fullName evidence="1">Uncharacterized protein</fullName>
    </submittedName>
</protein>
<sequence>MTSGRFIIDAGTHLQFTQGAGMMVFGKVTFQGREQAPIVITRSEGVPYWAEITVFNHTNQTTSFVKHVRLSHASSPKLGLW</sequence>
<organism evidence="1 4">
    <name type="scientific">Pseudoalteromonas aurantia</name>
    <dbReference type="NCBI Taxonomy" id="43654"/>
    <lineage>
        <taxon>Bacteria</taxon>
        <taxon>Pseudomonadati</taxon>
        <taxon>Pseudomonadota</taxon>
        <taxon>Gammaproteobacteria</taxon>
        <taxon>Alteromonadales</taxon>
        <taxon>Pseudoalteromonadaceae</taxon>
        <taxon>Pseudoalteromonas</taxon>
    </lineage>
</organism>
<reference evidence="3 4" key="2">
    <citation type="submission" date="2019-06" db="EMBL/GenBank/DDBJ databases">
        <title>Co-occurence of chitin degradation, pigmentation and bioactivity in marine Pseudoalteromonas.</title>
        <authorList>
            <person name="Sonnenschein E.C."/>
            <person name="Bech P.K."/>
        </authorList>
    </citation>
    <scope>NUCLEOTIDE SEQUENCE [LARGE SCALE GENOMIC DNA]</scope>
    <source>
        <strain evidence="4">S3790</strain>
        <strain evidence="2 3">S3895</strain>
    </source>
</reference>
<accession>A0A5S3V7S0</accession>
<proteinExistence type="predicted"/>
<evidence type="ECO:0000313" key="2">
    <source>
        <dbReference type="EMBL" id="TMO73798.1"/>
    </source>
</evidence>
<dbReference type="EMBL" id="PNBX01000048">
    <property type="protein sequence ID" value="TMO67925.1"/>
    <property type="molecule type" value="Genomic_DNA"/>
</dbReference>
<dbReference type="RefSeq" id="WP_138592202.1">
    <property type="nucleotide sequence ID" value="NZ_PNBW01000054.1"/>
</dbReference>
<evidence type="ECO:0000313" key="1">
    <source>
        <dbReference type="EMBL" id="TMO67925.1"/>
    </source>
</evidence>
<evidence type="ECO:0000313" key="3">
    <source>
        <dbReference type="Proteomes" id="UP000307164"/>
    </source>
</evidence>
<reference evidence="1" key="3">
    <citation type="submission" date="2019-09" db="EMBL/GenBank/DDBJ databases">
        <title>Co-occurence of chitin degradation, pigmentation and bioactivity in marine Pseudoalteromonas.</title>
        <authorList>
            <person name="Sonnenschein E.C."/>
            <person name="Bech P.K."/>
        </authorList>
    </citation>
    <scope>NUCLEOTIDE SEQUENCE</scope>
    <source>
        <strain evidence="1">S3790</strain>
    </source>
</reference>
<dbReference type="OrthoDB" id="6198791at2"/>
<dbReference type="Proteomes" id="UP000307164">
    <property type="component" value="Unassembled WGS sequence"/>
</dbReference>
<comment type="caution">
    <text evidence="1">The sequence shown here is derived from an EMBL/GenBank/DDBJ whole genome shotgun (WGS) entry which is preliminary data.</text>
</comment>